<feature type="non-terminal residue" evidence="6">
    <location>
        <position position="1"/>
    </location>
</feature>
<dbReference type="Pfam" id="PF25133">
    <property type="entry name" value="TYW2_N_2"/>
    <property type="match status" value="1"/>
</dbReference>
<dbReference type="Pfam" id="PF02475">
    <property type="entry name" value="TRM5-TYW2_MTfase"/>
    <property type="match status" value="1"/>
</dbReference>
<dbReference type="InterPro" id="IPR030382">
    <property type="entry name" value="MeTrfase_TRM5/TYW2"/>
</dbReference>
<gene>
    <name evidence="6" type="ORF">B1B_11501</name>
</gene>
<keyword evidence="1 6" id="KW-0808">Transferase</keyword>
<comment type="caution">
    <text evidence="6">The sequence shown here is derived from an EMBL/GenBank/DDBJ whole genome shotgun (WGS) entry which is preliminary data.</text>
</comment>
<keyword evidence="6" id="KW-0489">Methyltransferase</keyword>
<organism evidence="6">
    <name type="scientific">mine drainage metagenome</name>
    <dbReference type="NCBI Taxonomy" id="410659"/>
    <lineage>
        <taxon>unclassified sequences</taxon>
        <taxon>metagenomes</taxon>
        <taxon>ecological metagenomes</taxon>
    </lineage>
</organism>
<dbReference type="PANTHER" id="PTHR23245:SF31">
    <property type="entry name" value="TRNA WYBUTOSINE-SYNTHESIZING PROTEIN 3 HOMOLOG"/>
    <property type="match status" value="1"/>
</dbReference>
<dbReference type="AlphaFoldDB" id="T0ZYQ8"/>
<evidence type="ECO:0000256" key="3">
    <source>
        <dbReference type="ARBA" id="ARBA00022694"/>
    </source>
</evidence>
<keyword evidence="2" id="KW-0949">S-adenosyl-L-methionine</keyword>
<evidence type="ECO:0000256" key="4">
    <source>
        <dbReference type="SAM" id="MobiDB-lite"/>
    </source>
</evidence>
<feature type="domain" description="SAM-dependent methyltransferase TRM5/TYW2-type" evidence="5">
    <location>
        <begin position="51"/>
        <end position="303"/>
    </location>
</feature>
<evidence type="ECO:0000313" key="6">
    <source>
        <dbReference type="EMBL" id="EQD49693.1"/>
    </source>
</evidence>
<dbReference type="EMBL" id="AUZY01007480">
    <property type="protein sequence ID" value="EQD49693.1"/>
    <property type="molecule type" value="Genomic_DNA"/>
</dbReference>
<protein>
    <recommendedName>
        <fullName evidence="5">SAM-dependent methyltransferase TRM5/TYW2-type domain-containing protein</fullName>
    </recommendedName>
</protein>
<dbReference type="GO" id="GO:0031591">
    <property type="term" value="P:wybutosine biosynthetic process"/>
    <property type="evidence" value="ECO:0007669"/>
    <property type="project" value="TreeGrafter"/>
</dbReference>
<reference evidence="6" key="2">
    <citation type="journal article" date="2014" name="ISME J.">
        <title>Microbial stratification in low pH oxic and suboxic macroscopic growths along an acid mine drainage.</title>
        <authorList>
            <person name="Mendez-Garcia C."/>
            <person name="Mesa V."/>
            <person name="Sprenger R.R."/>
            <person name="Richter M."/>
            <person name="Diez M.S."/>
            <person name="Solano J."/>
            <person name="Bargiela R."/>
            <person name="Golyshina O.V."/>
            <person name="Manteca A."/>
            <person name="Ramos J.L."/>
            <person name="Gallego J.R."/>
            <person name="Llorente I."/>
            <person name="Martins Dos Santos V.A."/>
            <person name="Jensen O.N."/>
            <person name="Pelaez A.I."/>
            <person name="Sanchez J."/>
            <person name="Ferrer M."/>
        </authorList>
    </citation>
    <scope>NUCLEOTIDE SEQUENCE</scope>
</reference>
<dbReference type="Gene3D" id="3.40.50.150">
    <property type="entry name" value="Vaccinia Virus protein VP39"/>
    <property type="match status" value="1"/>
</dbReference>
<accession>T0ZYQ8</accession>
<name>T0ZYQ8_9ZZZZ</name>
<proteinExistence type="predicted"/>
<evidence type="ECO:0000259" key="5">
    <source>
        <dbReference type="PROSITE" id="PS51684"/>
    </source>
</evidence>
<dbReference type="InterPro" id="IPR056743">
    <property type="entry name" value="TRM5-TYW2-like_MTfase"/>
</dbReference>
<reference evidence="6" key="1">
    <citation type="submission" date="2013-08" db="EMBL/GenBank/DDBJ databases">
        <authorList>
            <person name="Mendez C."/>
            <person name="Richter M."/>
            <person name="Ferrer M."/>
            <person name="Sanchez J."/>
        </authorList>
    </citation>
    <scope>NUCLEOTIDE SEQUENCE</scope>
</reference>
<dbReference type="PROSITE" id="PS51684">
    <property type="entry name" value="SAM_MT_TRM5_TYW2"/>
    <property type="match status" value="1"/>
</dbReference>
<evidence type="ECO:0000256" key="2">
    <source>
        <dbReference type="ARBA" id="ARBA00022691"/>
    </source>
</evidence>
<sequence length="304" mass="33316">RRSDLRPVPREVAPLTEAAGRGRSVPPAERVRARLAERAGPELARAMPAGYQRMGRVLLVRLPERLRPYWADIGAAWQREIGVATVLTRVGPVHGEARRPDVEVIAGGATETEVVEHGVHWRFDAARIMFAAGNRTERVRAGRRVAPGERVLDLFAGIGYFSLPAARAHPTVRVRAIEQNPEAYRYLVENARINGVADRIATTLGDNRAVELPAGAFDRVFLGYLPSALPWVPIAVRAARPDGAELHIHTVADVRGGAETSLRDLAGRLGVARTDLEGRAQVRRVKPYGPGRDHLVIDLRTRTG</sequence>
<feature type="region of interest" description="Disordered" evidence="4">
    <location>
        <begin position="1"/>
        <end position="28"/>
    </location>
</feature>
<dbReference type="InterPro" id="IPR029063">
    <property type="entry name" value="SAM-dependent_MTases_sf"/>
</dbReference>
<dbReference type="GO" id="GO:0005737">
    <property type="term" value="C:cytoplasm"/>
    <property type="evidence" value="ECO:0007669"/>
    <property type="project" value="TreeGrafter"/>
</dbReference>
<keyword evidence="3" id="KW-0819">tRNA processing</keyword>
<dbReference type="SUPFAM" id="SSF53335">
    <property type="entry name" value="S-adenosyl-L-methionine-dependent methyltransferases"/>
    <property type="match status" value="1"/>
</dbReference>
<dbReference type="GO" id="GO:0008175">
    <property type="term" value="F:tRNA methyltransferase activity"/>
    <property type="evidence" value="ECO:0007669"/>
    <property type="project" value="TreeGrafter"/>
</dbReference>
<dbReference type="CDD" id="cd02440">
    <property type="entry name" value="AdoMet_MTases"/>
    <property type="match status" value="1"/>
</dbReference>
<dbReference type="Gene3D" id="3.30.300.110">
    <property type="entry name" value="Met-10+ protein-like domains"/>
    <property type="match status" value="1"/>
</dbReference>
<dbReference type="PANTHER" id="PTHR23245">
    <property type="entry name" value="TRNA METHYLTRANSFERASE"/>
    <property type="match status" value="1"/>
</dbReference>
<evidence type="ECO:0000256" key="1">
    <source>
        <dbReference type="ARBA" id="ARBA00022679"/>
    </source>
</evidence>
<dbReference type="InterPro" id="IPR056744">
    <property type="entry name" value="TRM5/TYW2-like_N"/>
</dbReference>
<dbReference type="GO" id="GO:0030488">
    <property type="term" value="P:tRNA methylation"/>
    <property type="evidence" value="ECO:0007669"/>
    <property type="project" value="TreeGrafter"/>
</dbReference>